<gene>
    <name evidence="12" type="ORF">SAMN06295981_0505</name>
</gene>
<evidence type="ECO:0000256" key="3">
    <source>
        <dbReference type="ARBA" id="ARBA00022448"/>
    </source>
</evidence>
<evidence type="ECO:0000313" key="12">
    <source>
        <dbReference type="EMBL" id="SMG10401.1"/>
    </source>
</evidence>
<evidence type="ECO:0000313" key="13">
    <source>
        <dbReference type="Proteomes" id="UP000193309"/>
    </source>
</evidence>
<dbReference type="Pfam" id="PF00005">
    <property type="entry name" value="ABC_tran"/>
    <property type="match status" value="1"/>
</dbReference>
<keyword evidence="3" id="KW-0813">Transport</keyword>
<evidence type="ECO:0000256" key="6">
    <source>
        <dbReference type="ARBA" id="ARBA00022741"/>
    </source>
</evidence>
<dbReference type="CDD" id="cd03230">
    <property type="entry name" value="ABC_DR_subfamily_A"/>
    <property type="match status" value="1"/>
</dbReference>
<accession>A0A1X7I8T4</accession>
<dbReference type="OrthoDB" id="9804819at2"/>
<evidence type="ECO:0000256" key="1">
    <source>
        <dbReference type="ARBA" id="ARBA00004651"/>
    </source>
</evidence>
<sequence length="345" mass="36622">MIYAAITLAVVQVTLLVVALTVLLRTPTDRLSKGLGRWGWAAVIIVANLIGPLLFLTLGRERTGSADTLPTPTGHLIDRFPTTGGAPLRTRALHKSFRDHVVLDAVDLDVPAGSIYGFLGPNGSGKTTALRTIMGFAHADSGTVDLPARADIGHLPDVPAFDPWLSPAGYLRLAARLSGVDDVEERVAEALELAGLRQVRRPIGGLSRGMRQRLGIAQALVHTPQLIILDEPTSALDPIARGEVLDTIAALRGRATVFFSTHSMADVERVCDHAVFLGGGRIIAAGTLTELVGRYGDPHQVTATFHSPDAARTAQLLEDAGFRDIHLTTAGRLDAAFATALEGSR</sequence>
<comment type="subcellular location">
    <subcellularLocation>
        <location evidence="1">Cell membrane</location>
        <topology evidence="1">Multi-pass membrane protein</topology>
    </subcellularLocation>
</comment>
<dbReference type="Gene3D" id="3.40.50.300">
    <property type="entry name" value="P-loop containing nucleotide triphosphate hydrolases"/>
    <property type="match status" value="1"/>
</dbReference>
<dbReference type="InterPro" id="IPR003593">
    <property type="entry name" value="AAA+_ATPase"/>
</dbReference>
<keyword evidence="9 10" id="KW-0472">Membrane</keyword>
<keyword evidence="7 12" id="KW-0067">ATP-binding</keyword>
<dbReference type="STRING" id="1610489.SAMN06295981_0505"/>
<dbReference type="EMBL" id="FXAR01000001">
    <property type="protein sequence ID" value="SMG10401.1"/>
    <property type="molecule type" value="Genomic_DNA"/>
</dbReference>
<evidence type="ECO:0000256" key="4">
    <source>
        <dbReference type="ARBA" id="ARBA00022475"/>
    </source>
</evidence>
<keyword evidence="8 10" id="KW-1133">Transmembrane helix</keyword>
<dbReference type="InterPro" id="IPR027417">
    <property type="entry name" value="P-loop_NTPase"/>
</dbReference>
<dbReference type="AlphaFoldDB" id="A0A1X7I8T4"/>
<reference evidence="13" key="1">
    <citation type="submission" date="2017-04" db="EMBL/GenBank/DDBJ databases">
        <authorList>
            <person name="Varghese N."/>
            <person name="Submissions S."/>
        </authorList>
    </citation>
    <scope>NUCLEOTIDE SEQUENCE [LARGE SCALE GENOMIC DNA]</scope>
    <source>
        <strain evidence="13">VDS</strain>
    </source>
</reference>
<dbReference type="RefSeq" id="WP_085548648.1">
    <property type="nucleotide sequence ID" value="NZ_FXAR01000001.1"/>
</dbReference>
<dbReference type="Proteomes" id="UP000193309">
    <property type="component" value="Unassembled WGS sequence"/>
</dbReference>
<keyword evidence="13" id="KW-1185">Reference proteome</keyword>
<dbReference type="GO" id="GO:0005524">
    <property type="term" value="F:ATP binding"/>
    <property type="evidence" value="ECO:0007669"/>
    <property type="project" value="UniProtKB-KW"/>
</dbReference>
<evidence type="ECO:0000256" key="8">
    <source>
        <dbReference type="ARBA" id="ARBA00022989"/>
    </source>
</evidence>
<feature type="transmembrane region" description="Helical" evidence="10">
    <location>
        <begin position="6"/>
        <end position="26"/>
    </location>
</feature>
<keyword evidence="4" id="KW-1003">Cell membrane</keyword>
<feature type="transmembrane region" description="Helical" evidence="10">
    <location>
        <begin position="38"/>
        <end position="58"/>
    </location>
</feature>
<comment type="similarity">
    <text evidence="2">Belongs to the ABC transporter superfamily.</text>
</comment>
<feature type="domain" description="ABC transporter" evidence="11">
    <location>
        <begin position="88"/>
        <end position="304"/>
    </location>
</feature>
<dbReference type="SUPFAM" id="SSF52540">
    <property type="entry name" value="P-loop containing nucleoside triphosphate hydrolases"/>
    <property type="match status" value="1"/>
</dbReference>
<organism evidence="12 13">
    <name type="scientific">Corynebacterium pollutisoli</name>
    <dbReference type="NCBI Taxonomy" id="1610489"/>
    <lineage>
        <taxon>Bacteria</taxon>
        <taxon>Bacillati</taxon>
        <taxon>Actinomycetota</taxon>
        <taxon>Actinomycetes</taxon>
        <taxon>Mycobacteriales</taxon>
        <taxon>Corynebacteriaceae</taxon>
        <taxon>Corynebacterium</taxon>
    </lineage>
</organism>
<name>A0A1X7I8T4_9CORY</name>
<proteinExistence type="inferred from homology"/>
<evidence type="ECO:0000259" key="11">
    <source>
        <dbReference type="PROSITE" id="PS50893"/>
    </source>
</evidence>
<dbReference type="Pfam" id="PF13396">
    <property type="entry name" value="PLDc_N"/>
    <property type="match status" value="1"/>
</dbReference>
<dbReference type="InterPro" id="IPR003439">
    <property type="entry name" value="ABC_transporter-like_ATP-bd"/>
</dbReference>
<evidence type="ECO:0000256" key="5">
    <source>
        <dbReference type="ARBA" id="ARBA00022692"/>
    </source>
</evidence>
<dbReference type="PANTHER" id="PTHR43335:SF4">
    <property type="entry name" value="ABC TRANSPORTER, ATP-BINDING PROTEIN"/>
    <property type="match status" value="1"/>
</dbReference>
<dbReference type="PANTHER" id="PTHR43335">
    <property type="entry name" value="ABC TRANSPORTER, ATP-BINDING PROTEIN"/>
    <property type="match status" value="1"/>
</dbReference>
<protein>
    <submittedName>
        <fullName evidence="12">ABC-2 type transport system ATP-binding protein</fullName>
    </submittedName>
</protein>
<evidence type="ECO:0000256" key="9">
    <source>
        <dbReference type="ARBA" id="ARBA00023136"/>
    </source>
</evidence>
<dbReference type="SMART" id="SM00382">
    <property type="entry name" value="AAA"/>
    <property type="match status" value="1"/>
</dbReference>
<keyword evidence="5 10" id="KW-0812">Transmembrane</keyword>
<evidence type="ECO:0000256" key="2">
    <source>
        <dbReference type="ARBA" id="ARBA00005417"/>
    </source>
</evidence>
<dbReference type="GO" id="GO:0016887">
    <property type="term" value="F:ATP hydrolysis activity"/>
    <property type="evidence" value="ECO:0007669"/>
    <property type="project" value="InterPro"/>
</dbReference>
<dbReference type="InterPro" id="IPR027379">
    <property type="entry name" value="CLS_N"/>
</dbReference>
<evidence type="ECO:0000256" key="10">
    <source>
        <dbReference type="SAM" id="Phobius"/>
    </source>
</evidence>
<dbReference type="PROSITE" id="PS50893">
    <property type="entry name" value="ABC_TRANSPORTER_2"/>
    <property type="match status" value="1"/>
</dbReference>
<evidence type="ECO:0000256" key="7">
    <source>
        <dbReference type="ARBA" id="ARBA00022840"/>
    </source>
</evidence>
<keyword evidence="6" id="KW-0547">Nucleotide-binding</keyword>